<dbReference type="GO" id="GO:0003735">
    <property type="term" value="F:structural constituent of ribosome"/>
    <property type="evidence" value="ECO:0007669"/>
    <property type="project" value="InterPro"/>
</dbReference>
<dbReference type="GO" id="GO:0006412">
    <property type="term" value="P:translation"/>
    <property type="evidence" value="ECO:0007669"/>
    <property type="project" value="UniProtKB-UniRule"/>
</dbReference>
<comment type="similarity">
    <text evidence="1 6">Belongs to the eukaryotic ribosomal protein eS19 family.</text>
</comment>
<dbReference type="GO" id="GO:0022627">
    <property type="term" value="C:cytosolic small ribosomal subunit"/>
    <property type="evidence" value="ECO:0007669"/>
    <property type="project" value="TreeGrafter"/>
</dbReference>
<accession>A0A833DZ34</accession>
<dbReference type="NCBIfam" id="NF006811">
    <property type="entry name" value="PRK09333.1"/>
    <property type="match status" value="1"/>
</dbReference>
<keyword evidence="3 6" id="KW-0689">Ribosomal protein</keyword>
<dbReference type="InterPro" id="IPR036388">
    <property type="entry name" value="WH-like_DNA-bd_sf"/>
</dbReference>
<evidence type="ECO:0000256" key="4">
    <source>
        <dbReference type="ARBA" id="ARBA00023274"/>
    </source>
</evidence>
<comment type="function">
    <text evidence="6">May be involved in maturation of the 30S ribosomal subunit.</text>
</comment>
<organism evidence="7 9">
    <name type="scientific">Thermococcus paralvinellae</name>
    <dbReference type="NCBI Taxonomy" id="582419"/>
    <lineage>
        <taxon>Archaea</taxon>
        <taxon>Methanobacteriati</taxon>
        <taxon>Methanobacteriota</taxon>
        <taxon>Thermococci</taxon>
        <taxon>Thermococcales</taxon>
        <taxon>Thermococcaceae</taxon>
        <taxon>Thermococcus</taxon>
    </lineage>
</organism>
<dbReference type="InterPro" id="IPR001266">
    <property type="entry name" value="Ribosomal_eS19"/>
</dbReference>
<dbReference type="FunFam" id="1.10.10.10:FF:000449">
    <property type="entry name" value="30S ribosomal protein S19e"/>
    <property type="match status" value="1"/>
</dbReference>
<dbReference type="GO" id="GO:0000028">
    <property type="term" value="P:ribosomal small subunit assembly"/>
    <property type="evidence" value="ECO:0007669"/>
    <property type="project" value="TreeGrafter"/>
</dbReference>
<dbReference type="GO" id="GO:0003723">
    <property type="term" value="F:RNA binding"/>
    <property type="evidence" value="ECO:0007669"/>
    <property type="project" value="TreeGrafter"/>
</dbReference>
<dbReference type="AlphaFoldDB" id="A0A833DZ34"/>
<protein>
    <recommendedName>
        <fullName evidence="5 6">Small ribosomal subunit protein eS19</fullName>
    </recommendedName>
</protein>
<comment type="caution">
    <text evidence="7">The sequence shown here is derived from an EMBL/GenBank/DDBJ whole genome shotgun (WGS) entry which is preliminary data.</text>
</comment>
<dbReference type="Proteomes" id="UP000653692">
    <property type="component" value="Unassembled WGS sequence"/>
</dbReference>
<evidence type="ECO:0000313" key="9">
    <source>
        <dbReference type="Proteomes" id="UP000649326"/>
    </source>
</evidence>
<dbReference type="Pfam" id="PF01090">
    <property type="entry name" value="Ribosomal_S19e"/>
    <property type="match status" value="1"/>
</dbReference>
<sequence>MATVYDVPGDLLVERVAQKLKEIPEIKPPDWAPFVKTGRHKERLPEQEDWWYYRVASVFRKIYIDGPVGIERLRTWYGGRKNRGHAPEKFYKGSGSIIRKALQQLEAAGFIEKVPGKGRIVTPKGRSFLDKAATELKKELEEVIPELKKY</sequence>
<keyword evidence="4 6" id="KW-0687">Ribonucleoprotein</keyword>
<dbReference type="Gene3D" id="1.10.10.10">
    <property type="entry name" value="Winged helix-like DNA-binding domain superfamily/Winged helix DNA-binding domain"/>
    <property type="match status" value="1"/>
</dbReference>
<dbReference type="InterPro" id="IPR027548">
    <property type="entry name" value="Ribosomal_eS19_archaeal"/>
</dbReference>
<dbReference type="Proteomes" id="UP000649326">
    <property type="component" value="Unassembled WGS sequence"/>
</dbReference>
<comment type="subunit">
    <text evidence="2 6">Part of the 30S ribosomal subunit.</text>
</comment>
<evidence type="ECO:0000256" key="5">
    <source>
        <dbReference type="ARBA" id="ARBA00035143"/>
    </source>
</evidence>
<dbReference type="PROSITE" id="PS00628">
    <property type="entry name" value="RIBOSOMAL_S19E"/>
    <property type="match status" value="1"/>
</dbReference>
<dbReference type="InterPro" id="IPR018277">
    <property type="entry name" value="Ribosomal_eS19_CS"/>
</dbReference>
<evidence type="ECO:0000256" key="3">
    <source>
        <dbReference type="ARBA" id="ARBA00022980"/>
    </source>
</evidence>
<dbReference type="InterPro" id="IPR036390">
    <property type="entry name" value="WH_DNA-bd_sf"/>
</dbReference>
<dbReference type="PANTHER" id="PTHR11710:SF0">
    <property type="entry name" value="40S RIBOSOMAL PROTEIN S19"/>
    <property type="match status" value="1"/>
</dbReference>
<reference evidence="7" key="1">
    <citation type="journal article" date="2020" name="ISME J.">
        <title>Gammaproteobacteria mediating utilization of methyl-, sulfur- and petroleum organic compounds in deep ocean hydrothermal plumes.</title>
        <authorList>
            <person name="Zhou Z."/>
            <person name="Liu Y."/>
            <person name="Pan J."/>
            <person name="Cron B.R."/>
            <person name="Toner B.M."/>
            <person name="Anantharaman K."/>
            <person name="Breier J.A."/>
            <person name="Dick G.J."/>
            <person name="Li M."/>
        </authorList>
    </citation>
    <scope>NUCLEOTIDE SEQUENCE</scope>
    <source>
        <strain evidence="7">SZUA-1451</strain>
        <strain evidence="8">SZUA-1476</strain>
    </source>
</reference>
<dbReference type="HAMAP" id="MF_01474">
    <property type="entry name" value="Ribosomal_eS19"/>
    <property type="match status" value="1"/>
</dbReference>
<name>A0A833DZ34_9EURY</name>
<evidence type="ECO:0000256" key="6">
    <source>
        <dbReference type="HAMAP-Rule" id="MF_01474"/>
    </source>
</evidence>
<dbReference type="SUPFAM" id="SSF46785">
    <property type="entry name" value="Winged helix' DNA-binding domain"/>
    <property type="match status" value="1"/>
</dbReference>
<evidence type="ECO:0000256" key="2">
    <source>
        <dbReference type="ARBA" id="ARBA00011458"/>
    </source>
</evidence>
<proteinExistence type="inferred from homology"/>
<dbReference type="EMBL" id="DQUR01000105">
    <property type="protein sequence ID" value="HIP88944.1"/>
    <property type="molecule type" value="Genomic_DNA"/>
</dbReference>
<evidence type="ECO:0000313" key="7">
    <source>
        <dbReference type="EMBL" id="HIP75100.1"/>
    </source>
</evidence>
<dbReference type="PANTHER" id="PTHR11710">
    <property type="entry name" value="40S RIBOSOMAL PROTEIN S19"/>
    <property type="match status" value="1"/>
</dbReference>
<dbReference type="EMBL" id="DQUG01000123">
    <property type="protein sequence ID" value="HIP75100.1"/>
    <property type="molecule type" value="Genomic_DNA"/>
</dbReference>
<evidence type="ECO:0000256" key="1">
    <source>
        <dbReference type="ARBA" id="ARBA00010014"/>
    </source>
</evidence>
<dbReference type="SMART" id="SM01413">
    <property type="entry name" value="Ribosomal_S19e"/>
    <property type="match status" value="1"/>
</dbReference>
<evidence type="ECO:0000313" key="8">
    <source>
        <dbReference type="EMBL" id="HIP88944.1"/>
    </source>
</evidence>
<gene>
    <name evidence="6" type="primary">rps19e</name>
    <name evidence="7" type="ORF">EYH13_02930</name>
    <name evidence="8" type="ORF">EYH24_03090</name>
</gene>